<reference evidence="2" key="1">
    <citation type="submission" date="2022-11" db="UniProtKB">
        <authorList>
            <consortium name="WormBaseParasite"/>
        </authorList>
    </citation>
    <scope>IDENTIFICATION</scope>
</reference>
<dbReference type="WBParaSite" id="nRc.2.0.1.t30678-RA">
    <property type="protein sequence ID" value="nRc.2.0.1.t30678-RA"/>
    <property type="gene ID" value="nRc.2.0.1.g30678"/>
</dbReference>
<dbReference type="Proteomes" id="UP000887565">
    <property type="component" value="Unplaced"/>
</dbReference>
<name>A0A915JX65_ROMCU</name>
<proteinExistence type="predicted"/>
<dbReference type="AlphaFoldDB" id="A0A915JX65"/>
<sequence>MAGSVACARETSLWEAIVMASARGGIWSDCLSTVRLTNPEDNTEHWALVSMRVSALTVPILMRIWKAHVEAYLRSKVFDDGLRLLIWQTDEWMWHGSRKAWPVAFQQTIPGLTIGTADAISLEGMTMFAVEVD</sequence>
<accession>A0A915JX65</accession>
<organism evidence="1 2">
    <name type="scientific">Romanomermis culicivorax</name>
    <name type="common">Nematode worm</name>
    <dbReference type="NCBI Taxonomy" id="13658"/>
    <lineage>
        <taxon>Eukaryota</taxon>
        <taxon>Metazoa</taxon>
        <taxon>Ecdysozoa</taxon>
        <taxon>Nematoda</taxon>
        <taxon>Enoplea</taxon>
        <taxon>Dorylaimia</taxon>
        <taxon>Mermithida</taxon>
        <taxon>Mermithoidea</taxon>
        <taxon>Mermithidae</taxon>
        <taxon>Romanomermis</taxon>
    </lineage>
</organism>
<evidence type="ECO:0000313" key="1">
    <source>
        <dbReference type="Proteomes" id="UP000887565"/>
    </source>
</evidence>
<evidence type="ECO:0000313" key="2">
    <source>
        <dbReference type="WBParaSite" id="nRc.2.0.1.t30678-RA"/>
    </source>
</evidence>
<protein>
    <submittedName>
        <fullName evidence="2">Uncharacterized protein</fullName>
    </submittedName>
</protein>
<keyword evidence="1" id="KW-1185">Reference proteome</keyword>